<evidence type="ECO:0000313" key="2">
    <source>
        <dbReference type="Proteomes" id="UP001520878"/>
    </source>
</evidence>
<proteinExistence type="predicted"/>
<keyword evidence="2" id="KW-1185">Reference proteome</keyword>
<dbReference type="Proteomes" id="UP001520878">
    <property type="component" value="Unassembled WGS sequence"/>
</dbReference>
<evidence type="ECO:0000313" key="1">
    <source>
        <dbReference type="EMBL" id="MCC2616149.1"/>
    </source>
</evidence>
<organism evidence="1 2">
    <name type="scientific">Fluctibacter halophilus</name>
    <dbReference type="NCBI Taxonomy" id="226011"/>
    <lineage>
        <taxon>Bacteria</taxon>
        <taxon>Pseudomonadati</taxon>
        <taxon>Pseudomonadota</taxon>
        <taxon>Gammaproteobacteria</taxon>
        <taxon>Alteromonadales</taxon>
        <taxon>Alteromonadaceae</taxon>
        <taxon>Fluctibacter</taxon>
    </lineage>
</organism>
<name>A0ABS8G8W5_9ALTE</name>
<sequence length="74" mass="7415">MKDQNNTVSVNDTNLEASDELDLFASELDPKLNATAAVAGCASTLGSGTSFSTSGCLCSFGCIACACTATSALQ</sequence>
<dbReference type="EMBL" id="JAJEWP010000001">
    <property type="protein sequence ID" value="MCC2616149.1"/>
    <property type="molecule type" value="Genomic_DNA"/>
</dbReference>
<gene>
    <name evidence="1" type="ORF">LJ739_07850</name>
</gene>
<reference evidence="1 2" key="1">
    <citation type="submission" date="2021-10" db="EMBL/GenBank/DDBJ databases">
        <title>Draft genome of Aestuariibacter halophilus JC2043.</title>
        <authorList>
            <person name="Emsley S.A."/>
            <person name="Pfannmuller K.M."/>
            <person name="Ushijima B."/>
            <person name="Saw J.H."/>
            <person name="Videau P."/>
        </authorList>
    </citation>
    <scope>NUCLEOTIDE SEQUENCE [LARGE SCALE GENOMIC DNA]</scope>
    <source>
        <strain evidence="1 2">JC2043</strain>
    </source>
</reference>
<comment type="caution">
    <text evidence="1">The sequence shown here is derived from an EMBL/GenBank/DDBJ whole genome shotgun (WGS) entry which is preliminary data.</text>
</comment>
<evidence type="ECO:0008006" key="3">
    <source>
        <dbReference type="Google" id="ProtNLM"/>
    </source>
</evidence>
<protein>
    <recommendedName>
        <fullName evidence="3">Lantibiotic</fullName>
    </recommendedName>
</protein>
<accession>A0ABS8G8W5</accession>
<dbReference type="RefSeq" id="WP_229158865.1">
    <property type="nucleotide sequence ID" value="NZ_JAJEWP010000001.1"/>
</dbReference>